<dbReference type="Proteomes" id="UP000557739">
    <property type="component" value="Unassembled WGS sequence"/>
</dbReference>
<dbReference type="Pfam" id="PF18557">
    <property type="entry name" value="NepR"/>
    <property type="match status" value="1"/>
</dbReference>
<evidence type="ECO:0000313" key="3">
    <source>
        <dbReference type="EMBL" id="MBB5697307.1"/>
    </source>
</evidence>
<evidence type="ECO:0000259" key="2">
    <source>
        <dbReference type="Pfam" id="PF18557"/>
    </source>
</evidence>
<gene>
    <name evidence="3" type="ORF">FHR19_000632</name>
</gene>
<keyword evidence="4" id="KW-1185">Reference proteome</keyword>
<reference evidence="3 4" key="1">
    <citation type="submission" date="2020-08" db="EMBL/GenBank/DDBJ databases">
        <title>Genomic Encyclopedia of Type Strains, Phase IV (KMG-IV): sequencing the most valuable type-strain genomes for metagenomic binning, comparative biology and taxonomic classification.</title>
        <authorList>
            <person name="Goeker M."/>
        </authorList>
    </citation>
    <scope>NUCLEOTIDE SEQUENCE [LARGE SCALE GENOMIC DNA]</scope>
    <source>
        <strain evidence="3 4">DSM 27244</strain>
    </source>
</reference>
<evidence type="ECO:0000313" key="4">
    <source>
        <dbReference type="Proteomes" id="UP000557739"/>
    </source>
</evidence>
<feature type="region of interest" description="Disordered" evidence="1">
    <location>
        <begin position="1"/>
        <end position="23"/>
    </location>
</feature>
<sequence length="50" mass="5453">MGSDNQPPKPPRTPPAPANKNVGDALRAVYREAVEETVPDDLLDLLKKLD</sequence>
<comment type="caution">
    <text evidence="3">The sequence shown here is derived from an EMBL/GenBank/DDBJ whole genome shotgun (WGS) entry which is preliminary data.</text>
</comment>
<evidence type="ECO:0000256" key="1">
    <source>
        <dbReference type="SAM" id="MobiDB-lite"/>
    </source>
</evidence>
<accession>A0A7W9AMR0</accession>
<name>A0A7W9AMR0_9SPHN</name>
<proteinExistence type="predicted"/>
<organism evidence="3 4">
    <name type="scientific">Sphingomonas yantingensis</name>
    <dbReference type="NCBI Taxonomy" id="1241761"/>
    <lineage>
        <taxon>Bacteria</taxon>
        <taxon>Pseudomonadati</taxon>
        <taxon>Pseudomonadota</taxon>
        <taxon>Alphaproteobacteria</taxon>
        <taxon>Sphingomonadales</taxon>
        <taxon>Sphingomonadaceae</taxon>
        <taxon>Sphingomonas</taxon>
    </lineage>
</organism>
<feature type="compositionally biased region" description="Pro residues" evidence="1">
    <location>
        <begin position="7"/>
        <end position="17"/>
    </location>
</feature>
<protein>
    <recommendedName>
        <fullName evidence="2">Anti-sigma factor NepR domain-containing protein</fullName>
    </recommendedName>
</protein>
<dbReference type="EMBL" id="JACIJJ010000001">
    <property type="protein sequence ID" value="MBB5697307.1"/>
    <property type="molecule type" value="Genomic_DNA"/>
</dbReference>
<dbReference type="AlphaFoldDB" id="A0A7W9AMR0"/>
<feature type="domain" description="Anti-sigma factor NepR" evidence="2">
    <location>
        <begin position="21"/>
        <end position="50"/>
    </location>
</feature>
<dbReference type="InterPro" id="IPR041649">
    <property type="entry name" value="NepR"/>
</dbReference>
<dbReference type="RefSeq" id="WP_246359268.1">
    <property type="nucleotide sequence ID" value="NZ_JACIJJ010000001.1"/>
</dbReference>